<protein>
    <submittedName>
        <fullName evidence="2">FAD-dependent oxidoreductase</fullName>
    </submittedName>
</protein>
<accession>A0A933S9G2</accession>
<organism evidence="2 3">
    <name type="scientific">Eiseniibacteriota bacterium</name>
    <dbReference type="NCBI Taxonomy" id="2212470"/>
    <lineage>
        <taxon>Bacteria</taxon>
        <taxon>Candidatus Eiseniibacteriota</taxon>
    </lineage>
</organism>
<dbReference type="GO" id="GO:0016491">
    <property type="term" value="F:oxidoreductase activity"/>
    <property type="evidence" value="ECO:0007669"/>
    <property type="project" value="InterPro"/>
</dbReference>
<dbReference type="Gene3D" id="3.90.660.10">
    <property type="match status" value="1"/>
</dbReference>
<feature type="domain" description="Amine oxidase" evidence="1">
    <location>
        <begin position="81"/>
        <end position="341"/>
    </location>
</feature>
<dbReference type="PANTHER" id="PTHR16128">
    <property type="entry name" value="FAD/NAD(P)-BINDING OXIDOREDUCTASE FAMILY PROTEIN"/>
    <property type="match status" value="1"/>
</dbReference>
<dbReference type="Gene3D" id="3.50.50.60">
    <property type="entry name" value="FAD/NAD(P)-binding domain"/>
    <property type="match status" value="1"/>
</dbReference>
<dbReference type="SUPFAM" id="SSF51905">
    <property type="entry name" value="FAD/NAD(P)-binding domain"/>
    <property type="match status" value="1"/>
</dbReference>
<gene>
    <name evidence="2" type="ORF">HZA61_02865</name>
</gene>
<name>A0A933S9G2_UNCEI</name>
<evidence type="ECO:0000313" key="3">
    <source>
        <dbReference type="Proteomes" id="UP000696931"/>
    </source>
</evidence>
<dbReference type="Pfam" id="PF13450">
    <property type="entry name" value="NAD_binding_8"/>
    <property type="match status" value="1"/>
</dbReference>
<evidence type="ECO:0000313" key="2">
    <source>
        <dbReference type="EMBL" id="MBI5168407.1"/>
    </source>
</evidence>
<dbReference type="EMBL" id="JACRIW010000020">
    <property type="protein sequence ID" value="MBI5168407.1"/>
    <property type="molecule type" value="Genomic_DNA"/>
</dbReference>
<dbReference type="Proteomes" id="UP000696931">
    <property type="component" value="Unassembled WGS sequence"/>
</dbReference>
<dbReference type="AlphaFoldDB" id="A0A933S9G2"/>
<evidence type="ECO:0000259" key="1">
    <source>
        <dbReference type="Pfam" id="PF01593"/>
    </source>
</evidence>
<dbReference type="InterPro" id="IPR002937">
    <property type="entry name" value="Amino_oxidase"/>
</dbReference>
<comment type="caution">
    <text evidence="2">The sequence shown here is derived from an EMBL/GenBank/DDBJ whole genome shotgun (WGS) entry which is preliminary data.</text>
</comment>
<dbReference type="InterPro" id="IPR036188">
    <property type="entry name" value="FAD/NAD-bd_sf"/>
</dbReference>
<reference evidence="2" key="1">
    <citation type="submission" date="2020-07" db="EMBL/GenBank/DDBJ databases">
        <title>Huge and variable diversity of episymbiotic CPR bacteria and DPANN archaea in groundwater ecosystems.</title>
        <authorList>
            <person name="He C.Y."/>
            <person name="Keren R."/>
            <person name="Whittaker M."/>
            <person name="Farag I.F."/>
            <person name="Doudna J."/>
            <person name="Cate J.H.D."/>
            <person name="Banfield J.F."/>
        </authorList>
    </citation>
    <scope>NUCLEOTIDE SEQUENCE</scope>
    <source>
        <strain evidence="2">NC_groundwater_1813_Pr3_B-0.1um_71_17</strain>
    </source>
</reference>
<proteinExistence type="predicted"/>
<dbReference type="PANTHER" id="PTHR16128:SF5">
    <property type="entry name" value="FAD_NAD(P)-BINDING OXIDOREDUCTASE FAMILY PROTEIN"/>
    <property type="match status" value="1"/>
</dbReference>
<sequence>MTHDVIIVGAGLAGLALAGELRERGHEPLVLERSRGVGGRCATRRVDDQPVDHGVGFLHGRDPEFLATLGALVPEAEAIAGWPLARTGAGTPCQPAAFGERGMRLAPRAGVNAFAKALARDASVRTLARVLTVALVPAAAGGREWEVAIEGERLRARALVTTQPVPGVKALLEPLAAGEPELRALFPLLSLVHPVPCLTLIARYGKTAGFPSWDAAYPEDSAIVQMGMNDSAKRGPGAAPTLVIQARPKWSRAHLEDAPEEWARLLLEEAVRLWGAGVGAPEVTQAHAWRHARVATGSELAAPLLRPLPGGPLLGVAGDGFHEAGGVEGAFLSGTSLARRLHHALVTHV</sequence>
<dbReference type="Pfam" id="PF01593">
    <property type="entry name" value="Amino_oxidase"/>
    <property type="match status" value="1"/>
</dbReference>